<dbReference type="PANTHER" id="PTHR34351">
    <property type="entry name" value="SLR1927 PROTEIN-RELATED"/>
    <property type="match status" value="1"/>
</dbReference>
<name>A0A8J6TR51_9FIRM</name>
<comment type="caution">
    <text evidence="1">The sequence shown here is derived from an EMBL/GenBank/DDBJ whole genome shotgun (WGS) entry which is preliminary data.</text>
</comment>
<evidence type="ECO:0000313" key="1">
    <source>
        <dbReference type="EMBL" id="MBC8610226.1"/>
    </source>
</evidence>
<gene>
    <name evidence="1" type="ORF">H8702_03685</name>
</gene>
<reference evidence="1" key="1">
    <citation type="submission" date="2020-08" db="EMBL/GenBank/DDBJ databases">
        <title>Genome public.</title>
        <authorList>
            <person name="Liu C."/>
            <person name="Sun Q."/>
        </authorList>
    </citation>
    <scope>NUCLEOTIDE SEQUENCE</scope>
    <source>
        <strain evidence="1">NSJ-15</strain>
    </source>
</reference>
<dbReference type="AlphaFoldDB" id="A0A8J6TR51"/>
<organism evidence="1 2">
    <name type="scientific">Massiliimalia timonensis</name>
    <dbReference type="NCBI Taxonomy" id="1987501"/>
    <lineage>
        <taxon>Bacteria</taxon>
        <taxon>Bacillati</taxon>
        <taxon>Bacillota</taxon>
        <taxon>Clostridia</taxon>
        <taxon>Eubacteriales</taxon>
        <taxon>Oscillospiraceae</taxon>
        <taxon>Massiliimalia</taxon>
    </lineage>
</organism>
<sequence>MEFLALLLIVLVVVMLQNWVFQRWGLRSLDYSCTLSTDEATQYDDIELVETITNRKWLPAPWLKSEITTSVGLDFAGAQSVLTDKSRFVPSFFMVRSYQTVKRVWNVHCAARGEMEIQKIVLVSTDLFGNVTLSRPVEVSANVLVLPKPFVLEEVFLSPKNLSGDIIVRKHLLEDPFFFSGVREYTGREPINQIHWNASVKEQELMVYQHDSTSTQTLTVILNMQSQARDFADRPHLLEACIRTSASVIENTWAEQIPVRLMSNGNISKEALKTHQGLISTQSWGKEHILELFRLLAKLKYGFTDPFDEYLYDISASVTSSDIVIVTAYLTQAVCDFAREKQLFGVRVKIFILGRISEQEIPEDCDIYCFRENYNLQTETKEEKIS</sequence>
<dbReference type="RefSeq" id="WP_187536247.1">
    <property type="nucleotide sequence ID" value="NZ_JACRTL010000001.1"/>
</dbReference>
<dbReference type="EMBL" id="JACRTL010000001">
    <property type="protein sequence ID" value="MBC8610226.1"/>
    <property type="molecule type" value="Genomic_DNA"/>
</dbReference>
<dbReference type="PANTHER" id="PTHR34351:SF2">
    <property type="entry name" value="DUF58 DOMAIN-CONTAINING PROTEIN"/>
    <property type="match status" value="1"/>
</dbReference>
<evidence type="ECO:0000313" key="2">
    <source>
        <dbReference type="Proteomes" id="UP000632659"/>
    </source>
</evidence>
<accession>A0A8J6TR51</accession>
<dbReference type="Proteomes" id="UP000632659">
    <property type="component" value="Unassembled WGS sequence"/>
</dbReference>
<keyword evidence="2" id="KW-1185">Reference proteome</keyword>
<protein>
    <submittedName>
        <fullName evidence="1">DUF58 domain-containing protein</fullName>
    </submittedName>
</protein>
<proteinExistence type="predicted"/>